<dbReference type="InterPro" id="IPR000218">
    <property type="entry name" value="Ribosomal_uL14"/>
</dbReference>
<protein>
    <recommendedName>
        <fullName evidence="7">Ribosomal protein L14</fullName>
    </recommendedName>
</protein>
<dbReference type="HAMAP" id="MF_01367">
    <property type="entry name" value="Ribosomal_uL14"/>
    <property type="match status" value="1"/>
</dbReference>
<dbReference type="GO" id="GO:0022625">
    <property type="term" value="C:cytosolic large ribosomal subunit"/>
    <property type="evidence" value="ECO:0007669"/>
    <property type="project" value="TreeGrafter"/>
</dbReference>
<dbReference type="GeneID" id="19880463"/>
<dbReference type="FunCoup" id="L2GQM3">
    <property type="interactions" value="241"/>
</dbReference>
<dbReference type="AlphaFoldDB" id="L2GQM3"/>
<evidence type="ECO:0000256" key="2">
    <source>
        <dbReference type="ARBA" id="ARBA00022980"/>
    </source>
</evidence>
<keyword evidence="2 4" id="KW-0689">Ribosomal protein</keyword>
<evidence type="ECO:0008006" key="7">
    <source>
        <dbReference type="Google" id="ProtNLM"/>
    </source>
</evidence>
<dbReference type="GO" id="GO:0070180">
    <property type="term" value="F:large ribosomal subunit rRNA binding"/>
    <property type="evidence" value="ECO:0007669"/>
    <property type="project" value="TreeGrafter"/>
</dbReference>
<dbReference type="OMA" id="IRQSKPW"/>
<dbReference type="EMBL" id="GL877485">
    <property type="protein sequence ID" value="ELA45909.1"/>
    <property type="molecule type" value="Genomic_DNA"/>
</dbReference>
<dbReference type="Proteomes" id="UP000011081">
    <property type="component" value="Unassembled WGS sequence"/>
</dbReference>
<proteinExistence type="inferred from homology"/>
<dbReference type="STRING" id="948595.L2GQM3"/>
<dbReference type="InterPro" id="IPR036853">
    <property type="entry name" value="Ribosomal_uL14_sf"/>
</dbReference>
<dbReference type="HOGENOM" id="CLU_095071_3_0_1"/>
<dbReference type="SUPFAM" id="SSF50193">
    <property type="entry name" value="Ribosomal protein L14"/>
    <property type="match status" value="1"/>
</dbReference>
<dbReference type="OrthoDB" id="407959at2759"/>
<dbReference type="Pfam" id="PF00238">
    <property type="entry name" value="Ribosomal_L14"/>
    <property type="match status" value="1"/>
</dbReference>
<dbReference type="GO" id="GO:0006412">
    <property type="term" value="P:translation"/>
    <property type="evidence" value="ECO:0007669"/>
    <property type="project" value="InterPro"/>
</dbReference>
<dbReference type="RefSeq" id="XP_008075611.1">
    <property type="nucleotide sequence ID" value="XM_008077420.1"/>
</dbReference>
<reference evidence="6" key="1">
    <citation type="submission" date="2011-03" db="EMBL/GenBank/DDBJ databases">
        <title>The genome sequence of Vavraia culicis strain floridensis.</title>
        <authorList>
            <consortium name="The Broad Institute Genome Sequencing Platform"/>
            <person name="Cuomo C."/>
            <person name="Becnel J."/>
            <person name="Sanscrainte N."/>
            <person name="Young S.K."/>
            <person name="Zeng Q."/>
            <person name="Gargeya S."/>
            <person name="Fitzgerald M."/>
            <person name="Haas B."/>
            <person name="Abouelleil A."/>
            <person name="Alvarado L."/>
            <person name="Arachchi H.M."/>
            <person name="Berlin A."/>
            <person name="Chapman S.B."/>
            <person name="Gearin G."/>
            <person name="Goldberg J."/>
            <person name="Griggs A."/>
            <person name="Gujja S."/>
            <person name="Hansen M."/>
            <person name="Heiman D."/>
            <person name="Howarth C."/>
            <person name="Larimer J."/>
            <person name="Lui A."/>
            <person name="MacDonald P.J.P."/>
            <person name="McCowen C."/>
            <person name="Montmayeur A."/>
            <person name="Murphy C."/>
            <person name="Neiman D."/>
            <person name="Pearson M."/>
            <person name="Priest M."/>
            <person name="Roberts A."/>
            <person name="Saif S."/>
            <person name="Shea T."/>
            <person name="Sisk P."/>
            <person name="Stolte C."/>
            <person name="Sykes S."/>
            <person name="Wortman J."/>
            <person name="Nusbaum C."/>
            <person name="Birren B."/>
        </authorList>
    </citation>
    <scope>NUCLEOTIDE SEQUENCE [LARGE SCALE GENOMIC DNA]</scope>
    <source>
        <strain evidence="6">floridensis</strain>
    </source>
</reference>
<accession>L2GQM3</accession>
<dbReference type="Gene3D" id="2.40.150.20">
    <property type="entry name" value="Ribosomal protein L14"/>
    <property type="match status" value="1"/>
</dbReference>
<comment type="similarity">
    <text evidence="1 4">Belongs to the universal ribosomal protein uL14 family.</text>
</comment>
<dbReference type="PANTHER" id="PTHR11761">
    <property type="entry name" value="50S/60S RIBOSOMAL PROTEIN L14/L23"/>
    <property type="match status" value="1"/>
</dbReference>
<keyword evidence="6" id="KW-1185">Reference proteome</keyword>
<name>L2GQM3_VAVCU</name>
<dbReference type="SMART" id="SM01374">
    <property type="entry name" value="Ribosomal_L14"/>
    <property type="match status" value="1"/>
</dbReference>
<dbReference type="CDD" id="cd00337">
    <property type="entry name" value="Ribosomal_uL14"/>
    <property type="match status" value="1"/>
</dbReference>
<dbReference type="PANTHER" id="PTHR11761:SF8">
    <property type="entry name" value="LARGE RIBOSOMAL SUBUNIT PROTEIN UL14"/>
    <property type="match status" value="1"/>
</dbReference>
<dbReference type="VEuPathDB" id="MicrosporidiaDB:VCUG_02602"/>
<evidence type="ECO:0000313" key="5">
    <source>
        <dbReference type="EMBL" id="ELA45909.1"/>
    </source>
</evidence>
<keyword evidence="3 4" id="KW-0687">Ribonucleoprotein</keyword>
<evidence type="ECO:0000313" key="6">
    <source>
        <dbReference type="Proteomes" id="UP000011081"/>
    </source>
</evidence>
<evidence type="ECO:0000256" key="1">
    <source>
        <dbReference type="ARBA" id="ARBA00010745"/>
    </source>
</evidence>
<sequence length="142" mass="15583">MVRRGKQPLDTGRNRIRLTRGIQVGTVLLCADNSGAKMLKVIGVKGVRGRLNRLPAATLGDVLVCSVVKGKPDLRKKIVLAVPIRQKQIIRRPDAVHMYFEDNAAVLITNKCELRGTQINGPVAREACELWPKISSQASSSF</sequence>
<evidence type="ECO:0000256" key="3">
    <source>
        <dbReference type="ARBA" id="ARBA00023274"/>
    </source>
</evidence>
<evidence type="ECO:0000256" key="4">
    <source>
        <dbReference type="RuleBase" id="RU003949"/>
    </source>
</evidence>
<gene>
    <name evidence="5" type="ORF">VCUG_02602</name>
</gene>
<dbReference type="InParanoid" id="L2GQM3"/>
<dbReference type="GO" id="GO:0003735">
    <property type="term" value="F:structural constituent of ribosome"/>
    <property type="evidence" value="ECO:0007669"/>
    <property type="project" value="InterPro"/>
</dbReference>
<organism evidence="5 6">
    <name type="scientific">Vavraia culicis (isolate floridensis)</name>
    <name type="common">Microsporidian parasite</name>
    <dbReference type="NCBI Taxonomy" id="948595"/>
    <lineage>
        <taxon>Eukaryota</taxon>
        <taxon>Fungi</taxon>
        <taxon>Fungi incertae sedis</taxon>
        <taxon>Microsporidia</taxon>
        <taxon>Pleistophoridae</taxon>
        <taxon>Vavraia</taxon>
    </lineage>
</organism>